<accession>A0A067CB68</accession>
<dbReference type="OrthoDB" id="74499at2759"/>
<keyword evidence="2" id="KW-1185">Reference proteome</keyword>
<dbReference type="VEuPathDB" id="FungiDB:SPRG_10543"/>
<name>A0A067CB68_SAPPC</name>
<dbReference type="KEGG" id="spar:SPRG_10543"/>
<organism evidence="1 2">
    <name type="scientific">Saprolegnia parasitica (strain CBS 223.65)</name>
    <dbReference type="NCBI Taxonomy" id="695850"/>
    <lineage>
        <taxon>Eukaryota</taxon>
        <taxon>Sar</taxon>
        <taxon>Stramenopiles</taxon>
        <taxon>Oomycota</taxon>
        <taxon>Saprolegniomycetes</taxon>
        <taxon>Saprolegniales</taxon>
        <taxon>Saprolegniaceae</taxon>
        <taxon>Saprolegnia</taxon>
    </lineage>
</organism>
<gene>
    <name evidence="1" type="ORF">SPRG_10543</name>
</gene>
<dbReference type="GeneID" id="24132649"/>
<evidence type="ECO:0000313" key="1">
    <source>
        <dbReference type="EMBL" id="KDO23766.1"/>
    </source>
</evidence>
<reference evidence="1 2" key="1">
    <citation type="journal article" date="2013" name="PLoS Genet.">
        <title>Distinctive expansion of potential virulence genes in the genome of the oomycete fish pathogen Saprolegnia parasitica.</title>
        <authorList>
            <person name="Jiang R.H."/>
            <person name="de Bruijn I."/>
            <person name="Haas B.J."/>
            <person name="Belmonte R."/>
            <person name="Lobach L."/>
            <person name="Christie J."/>
            <person name="van den Ackerveken G."/>
            <person name="Bottin A."/>
            <person name="Bulone V."/>
            <person name="Diaz-Moreno S.M."/>
            <person name="Dumas B."/>
            <person name="Fan L."/>
            <person name="Gaulin E."/>
            <person name="Govers F."/>
            <person name="Grenville-Briggs L.J."/>
            <person name="Horner N.R."/>
            <person name="Levin J.Z."/>
            <person name="Mammella M."/>
            <person name="Meijer H.J."/>
            <person name="Morris P."/>
            <person name="Nusbaum C."/>
            <person name="Oome S."/>
            <person name="Phillips A.J."/>
            <person name="van Rooyen D."/>
            <person name="Rzeszutek E."/>
            <person name="Saraiva M."/>
            <person name="Secombes C.J."/>
            <person name="Seidl M.F."/>
            <person name="Snel B."/>
            <person name="Stassen J.H."/>
            <person name="Sykes S."/>
            <person name="Tripathy S."/>
            <person name="van den Berg H."/>
            <person name="Vega-Arreguin J.C."/>
            <person name="Wawra S."/>
            <person name="Young S.K."/>
            <person name="Zeng Q."/>
            <person name="Dieguez-Uribeondo J."/>
            <person name="Russ C."/>
            <person name="Tyler B.M."/>
            <person name="van West P."/>
        </authorList>
    </citation>
    <scope>NUCLEOTIDE SEQUENCE [LARGE SCALE GENOMIC DNA]</scope>
    <source>
        <strain evidence="1 2">CBS 223.65</strain>
    </source>
</reference>
<dbReference type="Proteomes" id="UP000030745">
    <property type="component" value="Unassembled WGS sequence"/>
</dbReference>
<evidence type="ECO:0000313" key="2">
    <source>
        <dbReference type="Proteomes" id="UP000030745"/>
    </source>
</evidence>
<protein>
    <submittedName>
        <fullName evidence="1">Uncharacterized protein</fullName>
    </submittedName>
</protein>
<dbReference type="SUPFAM" id="SSF52540">
    <property type="entry name" value="P-loop containing nucleoside triphosphate hydrolases"/>
    <property type="match status" value="1"/>
</dbReference>
<dbReference type="EMBL" id="KK583250">
    <property type="protein sequence ID" value="KDO23766.1"/>
    <property type="molecule type" value="Genomic_DNA"/>
</dbReference>
<dbReference type="InterPro" id="IPR027417">
    <property type="entry name" value="P-loop_NTPase"/>
</dbReference>
<dbReference type="RefSeq" id="XP_012205581.1">
    <property type="nucleotide sequence ID" value="XM_012350191.1"/>
</dbReference>
<dbReference type="AlphaFoldDB" id="A0A067CB68"/>
<proteinExistence type="predicted"/>
<sequence>MARHAKIEEESVDAITLQKKLAAIKDPKRTFRSERSIEFSDITELYAELAADYIGVLRKLNELHSLTQVRFVVLNGAQGVGKSWCIKSILHEELGPRESTNEPIFMRYNPHDNPNSKVFLVDMPGDDSLSQDLLKQLVEFFGVTSIGIQLFKFDTRPPQLDFFKVQNAFSGSDRVLVCLIQVLFVGADGPLAEYVDAWRCYLKNNGIDVSSAESKYHLMATDLAGSNSVLRKRDAYDSDEVFDGYEGYTRRFAHSQRLGINRVRANGGHSRDDVVAWIDDAIAATGL</sequence>